<feature type="transmembrane region" description="Helical" evidence="8">
    <location>
        <begin position="7"/>
        <end position="28"/>
    </location>
</feature>
<comment type="subcellular location">
    <subcellularLocation>
        <location evidence="1">Cell inner membrane</location>
        <topology evidence="1">Multi-pass membrane protein</topology>
    </subcellularLocation>
</comment>
<protein>
    <submittedName>
        <fullName evidence="10">3-phenylpropionate MFS transporter</fullName>
    </submittedName>
</protein>
<evidence type="ECO:0000256" key="3">
    <source>
        <dbReference type="ARBA" id="ARBA00022475"/>
    </source>
</evidence>
<dbReference type="Gene3D" id="1.20.1250.20">
    <property type="entry name" value="MFS general substrate transporter like domains"/>
    <property type="match status" value="2"/>
</dbReference>
<dbReference type="InterPro" id="IPR036259">
    <property type="entry name" value="MFS_trans_sf"/>
</dbReference>
<evidence type="ECO:0000256" key="5">
    <source>
        <dbReference type="ARBA" id="ARBA00022692"/>
    </source>
</evidence>
<feature type="transmembrane region" description="Helical" evidence="8">
    <location>
        <begin position="270"/>
        <end position="290"/>
    </location>
</feature>
<keyword evidence="7 8" id="KW-0472">Membrane</keyword>
<feature type="transmembrane region" description="Helical" evidence="8">
    <location>
        <begin position="330"/>
        <end position="352"/>
    </location>
</feature>
<accession>A0ABU8JJ43</accession>
<organism evidence="10 11">
    <name type="scientific">Dickeya chrysanthemi</name>
    <name type="common">Pectobacterium chrysanthemi</name>
    <name type="synonym">Erwinia chrysanthemi</name>
    <dbReference type="NCBI Taxonomy" id="556"/>
    <lineage>
        <taxon>Bacteria</taxon>
        <taxon>Pseudomonadati</taxon>
        <taxon>Pseudomonadota</taxon>
        <taxon>Gammaproteobacteria</taxon>
        <taxon>Enterobacterales</taxon>
        <taxon>Pectobacteriaceae</taxon>
        <taxon>Dickeya</taxon>
    </lineage>
</organism>
<evidence type="ECO:0000256" key="1">
    <source>
        <dbReference type="ARBA" id="ARBA00004429"/>
    </source>
</evidence>
<keyword evidence="2" id="KW-0813">Transport</keyword>
<feature type="transmembrane region" description="Helical" evidence="8">
    <location>
        <begin position="40"/>
        <end position="59"/>
    </location>
</feature>
<keyword evidence="4" id="KW-0997">Cell inner membrane</keyword>
<evidence type="ECO:0000256" key="6">
    <source>
        <dbReference type="ARBA" id="ARBA00022989"/>
    </source>
</evidence>
<sequence>MVLQSTSWLALGYFTYFFSYGIFLPFWGGWLKGEGLSAEAIGILLGAGLVARFVGSLFITPLVKDPARLITVLRGLALLSLLAFIGFWLGSAWLWLMLVMVGFNLFFAPLIPLTDALAATWQKQMPLDYGRVRVWGSVAFVIGSAVTGQLVVVWGHQAILVTLAAGLLSMLLGMALRPHVMPASVKRHQTQTTATPWRVLLRESAIWRFLLCVSLLQGAHAAYYGFSVIYWQQAGYSAAVIGYLWSLSVVAEIVIFAFSHRLFRHWSASGLLVLSAVCSVVRWSLMGATVSLPWLIVMQILHCGTFTVCHLAAMRFISSRHDADVLRLQAAYSALGTGGAVAVMTVVSGFLFEYLQGGTFWLMALLVLPVFMLCTQVSARSRWGRRPAGNGENGQDK</sequence>
<feature type="transmembrane region" description="Helical" evidence="8">
    <location>
        <begin position="238"/>
        <end position="258"/>
    </location>
</feature>
<name>A0ABU8JJ43_DICCH</name>
<gene>
    <name evidence="10" type="ORF">WCU84_04990</name>
</gene>
<evidence type="ECO:0000259" key="9">
    <source>
        <dbReference type="Pfam" id="PF12832"/>
    </source>
</evidence>
<feature type="transmembrane region" description="Helical" evidence="8">
    <location>
        <begin position="205"/>
        <end position="226"/>
    </location>
</feature>
<proteinExistence type="predicted"/>
<dbReference type="RefSeq" id="WP_336729070.1">
    <property type="nucleotide sequence ID" value="NZ_JBBBOO010000003.1"/>
</dbReference>
<feature type="transmembrane region" description="Helical" evidence="8">
    <location>
        <begin position="71"/>
        <end position="89"/>
    </location>
</feature>
<feature type="transmembrane region" description="Helical" evidence="8">
    <location>
        <begin position="158"/>
        <end position="176"/>
    </location>
</feature>
<dbReference type="PANTHER" id="PTHR23522">
    <property type="entry name" value="BLL5896 PROTEIN"/>
    <property type="match status" value="1"/>
</dbReference>
<feature type="transmembrane region" description="Helical" evidence="8">
    <location>
        <begin position="296"/>
        <end position="318"/>
    </location>
</feature>
<keyword evidence="11" id="KW-1185">Reference proteome</keyword>
<feature type="transmembrane region" description="Helical" evidence="8">
    <location>
        <begin position="358"/>
        <end position="379"/>
    </location>
</feature>
<evidence type="ECO:0000256" key="8">
    <source>
        <dbReference type="SAM" id="Phobius"/>
    </source>
</evidence>
<dbReference type="Proteomes" id="UP001359469">
    <property type="component" value="Unassembled WGS sequence"/>
</dbReference>
<comment type="caution">
    <text evidence="10">The sequence shown here is derived from an EMBL/GenBank/DDBJ whole genome shotgun (WGS) entry which is preliminary data.</text>
</comment>
<evidence type="ECO:0000313" key="10">
    <source>
        <dbReference type="EMBL" id="MEI7063021.1"/>
    </source>
</evidence>
<feature type="transmembrane region" description="Helical" evidence="8">
    <location>
        <begin position="134"/>
        <end position="152"/>
    </location>
</feature>
<dbReference type="InterPro" id="IPR026032">
    <property type="entry name" value="HcaT-like"/>
</dbReference>
<reference evidence="10 11" key="1">
    <citation type="submission" date="2024-03" db="EMBL/GenBank/DDBJ databases">
        <title>Analysis of soft rot Pectobacteriaceae population diversity in US potato growing regions between 2016 and 2022.</title>
        <authorList>
            <person name="Ma X."/>
            <person name="Zhang X."/>
            <person name="Stodghill P."/>
            <person name="Rioux R."/>
            <person name="Babler B."/>
            <person name="Shrestha S."/>
            <person name="Babler B."/>
            <person name="Rivedal H."/>
            <person name="Frost K."/>
            <person name="Hao J."/>
            <person name="Secor G."/>
            <person name="Swingle B."/>
        </authorList>
    </citation>
    <scope>NUCLEOTIDE SEQUENCE [LARGE SCALE GENOMIC DNA]</scope>
    <source>
        <strain evidence="10 11">SR64</strain>
    </source>
</reference>
<keyword evidence="3" id="KW-1003">Cell membrane</keyword>
<evidence type="ECO:0000256" key="7">
    <source>
        <dbReference type="ARBA" id="ARBA00023136"/>
    </source>
</evidence>
<feature type="transmembrane region" description="Helical" evidence="8">
    <location>
        <begin position="95"/>
        <end position="113"/>
    </location>
</feature>
<evidence type="ECO:0000313" key="11">
    <source>
        <dbReference type="Proteomes" id="UP001359469"/>
    </source>
</evidence>
<evidence type="ECO:0000256" key="2">
    <source>
        <dbReference type="ARBA" id="ARBA00022448"/>
    </source>
</evidence>
<keyword evidence="5 8" id="KW-0812">Transmembrane</keyword>
<dbReference type="NCBIfam" id="NF008346">
    <property type="entry name" value="PRK11128.1"/>
    <property type="match status" value="1"/>
</dbReference>
<dbReference type="NCBIfam" id="NF037955">
    <property type="entry name" value="mfs"/>
    <property type="match status" value="1"/>
</dbReference>
<dbReference type="EMBL" id="JBBBOO010000003">
    <property type="protein sequence ID" value="MEI7063021.1"/>
    <property type="molecule type" value="Genomic_DNA"/>
</dbReference>
<evidence type="ECO:0000256" key="4">
    <source>
        <dbReference type="ARBA" id="ARBA00022519"/>
    </source>
</evidence>
<dbReference type="InterPro" id="IPR024989">
    <property type="entry name" value="MFS_assoc_dom"/>
</dbReference>
<dbReference type="PANTHER" id="PTHR23522:SF10">
    <property type="entry name" value="3-PHENYLPROPIONIC ACID TRANSPORTER-RELATED"/>
    <property type="match status" value="1"/>
</dbReference>
<keyword evidence="6 8" id="KW-1133">Transmembrane helix</keyword>
<dbReference type="Pfam" id="PF12832">
    <property type="entry name" value="MFS_1_like"/>
    <property type="match status" value="1"/>
</dbReference>
<dbReference type="SUPFAM" id="SSF103473">
    <property type="entry name" value="MFS general substrate transporter"/>
    <property type="match status" value="1"/>
</dbReference>
<dbReference type="PIRSF" id="PIRSF004925">
    <property type="entry name" value="HcaT"/>
    <property type="match status" value="1"/>
</dbReference>
<feature type="domain" description="Major facilitator superfamily associated" evidence="9">
    <location>
        <begin position="8"/>
        <end position="361"/>
    </location>
</feature>